<dbReference type="EMBL" id="JAQBIE010000009">
    <property type="protein sequence ID" value="MDB6177622.1"/>
    <property type="molecule type" value="Genomic_DNA"/>
</dbReference>
<dbReference type="SUPFAM" id="SSF56349">
    <property type="entry name" value="DNA breaking-rejoining enzymes"/>
    <property type="match status" value="1"/>
</dbReference>
<dbReference type="InterPro" id="IPR011010">
    <property type="entry name" value="DNA_brk_join_enz"/>
</dbReference>
<dbReference type="Gene3D" id="1.10.443.10">
    <property type="entry name" value="Intergrase catalytic core"/>
    <property type="match status" value="1"/>
</dbReference>
<dbReference type="InterPro" id="IPR013762">
    <property type="entry name" value="Integrase-like_cat_sf"/>
</dbReference>
<comment type="caution">
    <text evidence="3">The sequence shown here is derived from an EMBL/GenBank/DDBJ whole genome shotgun (WGS) entry which is preliminary data.</text>
</comment>
<dbReference type="InterPro" id="IPR002104">
    <property type="entry name" value="Integrase_catalytic"/>
</dbReference>
<protein>
    <submittedName>
        <fullName evidence="3">Site-specific integrase</fullName>
    </submittedName>
</protein>
<evidence type="ECO:0000313" key="4">
    <source>
        <dbReference type="Proteomes" id="UP001165641"/>
    </source>
</evidence>
<name>A0ABT4ZE44_9RHOB</name>
<evidence type="ECO:0000256" key="1">
    <source>
        <dbReference type="ARBA" id="ARBA00023172"/>
    </source>
</evidence>
<evidence type="ECO:0000259" key="2">
    <source>
        <dbReference type="PROSITE" id="PS51898"/>
    </source>
</evidence>
<dbReference type="CDD" id="cd01184">
    <property type="entry name" value="INT_C_like_1"/>
    <property type="match status" value="1"/>
</dbReference>
<evidence type="ECO:0000313" key="3">
    <source>
        <dbReference type="EMBL" id="MDB6177622.1"/>
    </source>
</evidence>
<feature type="domain" description="Tyr recombinase" evidence="2">
    <location>
        <begin position="385"/>
        <end position="590"/>
    </location>
</feature>
<organism evidence="3 4">
    <name type="scientific">Paracoccus onchidii</name>
    <dbReference type="NCBI Taxonomy" id="3017813"/>
    <lineage>
        <taxon>Bacteria</taxon>
        <taxon>Pseudomonadati</taxon>
        <taxon>Pseudomonadota</taxon>
        <taxon>Alphaproteobacteria</taxon>
        <taxon>Rhodobacterales</taxon>
        <taxon>Paracoccaceae</taxon>
        <taxon>Paracoccus</taxon>
    </lineage>
</organism>
<accession>A0ABT4ZE44</accession>
<sequence>MGIANFVFRRGAIYTWRRRIPKRAESAAANLQVSLRTACPWTARRLAVIVTAKSERVFDRMGMEGLTPQVAHEWLETVTREELERSAKRDRAAFHLPQTGNPVESVHQDHLAGEALRLIARKGIELELDADERRELTARGYSEADLERIDEYQVILGRDAATEPVETRIRRRVAGIAGKERISGHEFFDAKRIWLNGRAAALLSSKAGLDRGFDDAMAMAGRLREGRPLPTAEDAAPPAPEPTPAFDPALQAVADRLASRKEKRGRVTDKTAYQIRKTAELLHEATGIEDIRKLRQEHLMAFSNIMHALPPTYRKTPKERDMTLVEIIEAAGTAGRKQGLSAATINRNLGFVGQLIKHARSEGLSLDPLLDTRDLRETDPEDDQDKVAPFSRDDLRRIFAGPVWQGCQSAGRRTRPGDLVIKDALYWLPLIAAYTGAWREEIAGLAREDIVTEDGIAAFHFRPTEIRRLKNRPSQRKVPIHPHLLELGFMEHVAQAETGQVFPDLKRRKGRGMLSDAINFNWHKLLRAQLGEDAAKKNFHSFRHYVTDELRYRQDVPDLSRHHLLGHAISSEEDRRYGQRTPLPLLKPLIDALPRVF</sequence>
<proteinExistence type="predicted"/>
<keyword evidence="1" id="KW-0233">DNA recombination</keyword>
<keyword evidence="4" id="KW-1185">Reference proteome</keyword>
<reference evidence="3" key="1">
    <citation type="submission" date="2022-12" db="EMBL/GenBank/DDBJ databases">
        <title>Paracoccus onchidii sp. nov., isolated from a marine invertebrate from the South China Sea.</title>
        <authorList>
            <person name="Xu S."/>
            <person name="Liu Z."/>
            <person name="Xu Y."/>
        </authorList>
    </citation>
    <scope>NUCLEOTIDE SEQUENCE</scope>
    <source>
        <strain evidence="3">Z330</strain>
    </source>
</reference>
<dbReference type="RefSeq" id="WP_271888733.1">
    <property type="nucleotide sequence ID" value="NZ_JAQBIE010000009.1"/>
</dbReference>
<dbReference type="PROSITE" id="PS51898">
    <property type="entry name" value="TYR_RECOMBINASE"/>
    <property type="match status" value="1"/>
</dbReference>
<gene>
    <name evidence="3" type="ORF">PAF17_08855</name>
</gene>
<dbReference type="Pfam" id="PF20172">
    <property type="entry name" value="DUF6538"/>
    <property type="match status" value="1"/>
</dbReference>
<dbReference type="InterPro" id="IPR046668">
    <property type="entry name" value="DUF6538"/>
</dbReference>
<dbReference type="Proteomes" id="UP001165641">
    <property type="component" value="Unassembled WGS sequence"/>
</dbReference>